<reference evidence="2" key="1">
    <citation type="journal article" date="2009" name="PLoS Genet.">
        <title>Sequencing, mapping, and analysis of 27,455 maize full-length cDNAs.</title>
        <authorList>
            <person name="Soderlund C."/>
            <person name="Descour A."/>
            <person name="Kudrna D."/>
            <person name="Bomhoff M."/>
            <person name="Boyd L."/>
            <person name="Currie J."/>
            <person name="Angelova A."/>
            <person name="Collura K."/>
            <person name="Wissotski M."/>
            <person name="Ashley E."/>
            <person name="Morrow D."/>
            <person name="Fernandes J."/>
            <person name="Walbot V."/>
            <person name="Yu Y."/>
        </authorList>
    </citation>
    <scope>NUCLEOTIDE SEQUENCE</scope>
    <source>
        <strain evidence="2">B73</strain>
    </source>
</reference>
<dbReference type="AlphaFoldDB" id="C4J4H5"/>
<evidence type="ECO:0000256" key="1">
    <source>
        <dbReference type="SAM" id="MobiDB-lite"/>
    </source>
</evidence>
<feature type="region of interest" description="Disordered" evidence="1">
    <location>
        <begin position="50"/>
        <end position="76"/>
    </location>
</feature>
<sequence length="301" mass="32168">MTSLPFNLYNFVQPWLDNSAHTISSTSVMHTMQYSASWLVHLPAVAPHLSAAPGQDTNGAHPDHGCGEVATEPRRAGRVAPDQCVRGATVEELLIGVQQALLRDQIAVVRVVERVRRGRVQRRVGAAPSGRRAAGPQRRREGRVDVGVVVDPGLVVLALRLPHRVGSRQSDHVSAAEAFPGECGEQGTQAGRRRGEVGVRGGEARRGGVPPAELHGPRWASERDDRVTGGDGEDVGARHGPRAQRLQQGLDGVDDAEPPERARVGARALLPGEVARVVQQNGRVAALAHSAHTRADTRLVT</sequence>
<feature type="compositionally biased region" description="Basic and acidic residues" evidence="1">
    <location>
        <begin position="193"/>
        <end position="206"/>
    </location>
</feature>
<dbReference type="EMBL" id="BT085722">
    <property type="protein sequence ID" value="ACR36075.1"/>
    <property type="molecule type" value="mRNA"/>
</dbReference>
<dbReference type="KEGG" id="zma:100501595"/>
<feature type="compositionally biased region" description="Basic and acidic residues" evidence="1">
    <location>
        <begin position="61"/>
        <end position="75"/>
    </location>
</feature>
<name>C4J4H5_MAIZE</name>
<feature type="region of interest" description="Disordered" evidence="1">
    <location>
        <begin position="172"/>
        <end position="242"/>
    </location>
</feature>
<accession>C4J4H5</accession>
<proteinExistence type="evidence at transcript level"/>
<reference evidence="2" key="2">
    <citation type="submission" date="2012-06" db="EMBL/GenBank/DDBJ databases">
        <authorList>
            <person name="Yu Y."/>
            <person name="Currie J."/>
            <person name="Lomeli R."/>
            <person name="Angelova A."/>
            <person name="Collura K."/>
            <person name="Wissotski M."/>
            <person name="Campos D."/>
            <person name="Kudrna D."/>
            <person name="Golser W."/>
            <person name="Ashely E."/>
            <person name="Descour A."/>
            <person name="Fernandes J."/>
            <person name="Soderlund C."/>
            <person name="Walbot V."/>
        </authorList>
    </citation>
    <scope>NUCLEOTIDE SEQUENCE</scope>
    <source>
        <strain evidence="2">B73</strain>
    </source>
</reference>
<evidence type="ECO:0000313" key="2">
    <source>
        <dbReference type="EMBL" id="ACR36075.1"/>
    </source>
</evidence>
<protein>
    <submittedName>
        <fullName evidence="2">Uncharacterized protein</fullName>
    </submittedName>
</protein>
<organism evidence="2">
    <name type="scientific">Zea mays</name>
    <name type="common">Maize</name>
    <dbReference type="NCBI Taxonomy" id="4577"/>
    <lineage>
        <taxon>Eukaryota</taxon>
        <taxon>Viridiplantae</taxon>
        <taxon>Streptophyta</taxon>
        <taxon>Embryophyta</taxon>
        <taxon>Tracheophyta</taxon>
        <taxon>Spermatophyta</taxon>
        <taxon>Magnoliopsida</taxon>
        <taxon>Liliopsida</taxon>
        <taxon>Poales</taxon>
        <taxon>Poaceae</taxon>
        <taxon>PACMAD clade</taxon>
        <taxon>Panicoideae</taxon>
        <taxon>Andropogonodae</taxon>
        <taxon>Andropogoneae</taxon>
        <taxon>Tripsacinae</taxon>
        <taxon>Zea</taxon>
    </lineage>
</organism>